<keyword evidence="3 7" id="KW-0223">Dioxygenase</keyword>
<dbReference type="PANTHER" id="PTHR30468">
    <property type="entry name" value="ALPHA-KETOGLUTARATE-DEPENDENT SULFONATE DIOXYGENASE"/>
    <property type="match status" value="1"/>
</dbReference>
<comment type="caution">
    <text evidence="7">The sequence shown here is derived from an EMBL/GenBank/DDBJ whole genome shotgun (WGS) entry which is preliminary data.</text>
</comment>
<organism evidence="7 8">
    <name type="scientific">Verticiella sediminum</name>
    <dbReference type="NCBI Taxonomy" id="1247510"/>
    <lineage>
        <taxon>Bacteria</taxon>
        <taxon>Pseudomonadati</taxon>
        <taxon>Pseudomonadota</taxon>
        <taxon>Betaproteobacteria</taxon>
        <taxon>Burkholderiales</taxon>
        <taxon>Alcaligenaceae</taxon>
        <taxon>Verticiella</taxon>
    </lineage>
</organism>
<evidence type="ECO:0000313" key="8">
    <source>
        <dbReference type="Proteomes" id="UP000318405"/>
    </source>
</evidence>
<comment type="similarity">
    <text evidence="1">Belongs to the TfdA dioxygenase family.</text>
</comment>
<evidence type="ECO:0000256" key="5">
    <source>
        <dbReference type="ARBA" id="ARBA00023004"/>
    </source>
</evidence>
<dbReference type="GO" id="GO:0005737">
    <property type="term" value="C:cytoplasm"/>
    <property type="evidence" value="ECO:0007669"/>
    <property type="project" value="TreeGrafter"/>
</dbReference>
<evidence type="ECO:0000256" key="4">
    <source>
        <dbReference type="ARBA" id="ARBA00023002"/>
    </source>
</evidence>
<keyword evidence="5" id="KW-0408">Iron</keyword>
<dbReference type="Proteomes" id="UP000318405">
    <property type="component" value="Unassembled WGS sequence"/>
</dbReference>
<gene>
    <name evidence="7" type="ORF">FOZ76_16540</name>
</gene>
<dbReference type="EMBL" id="VLTJ01000029">
    <property type="protein sequence ID" value="TSH92993.1"/>
    <property type="molecule type" value="Genomic_DNA"/>
</dbReference>
<dbReference type="GO" id="GO:0046872">
    <property type="term" value="F:metal ion binding"/>
    <property type="evidence" value="ECO:0007669"/>
    <property type="project" value="UniProtKB-KW"/>
</dbReference>
<dbReference type="OrthoDB" id="8893262at2"/>
<dbReference type="Pfam" id="PF02668">
    <property type="entry name" value="TauD"/>
    <property type="match status" value="1"/>
</dbReference>
<protein>
    <submittedName>
        <fullName evidence="7">TauD/TfdA family dioxygenase</fullName>
    </submittedName>
</protein>
<proteinExistence type="inferred from homology"/>
<feature type="domain" description="TauD/TfdA-like" evidence="6">
    <location>
        <begin position="5"/>
        <end position="275"/>
    </location>
</feature>
<evidence type="ECO:0000256" key="3">
    <source>
        <dbReference type="ARBA" id="ARBA00022964"/>
    </source>
</evidence>
<dbReference type="PANTHER" id="PTHR30468:SF1">
    <property type="entry name" value="ALPHA-KETOGLUTARATE-DEPENDENT SULFONATE DIOXYGENASE"/>
    <property type="match status" value="1"/>
</dbReference>
<evidence type="ECO:0000256" key="2">
    <source>
        <dbReference type="ARBA" id="ARBA00022723"/>
    </source>
</evidence>
<dbReference type="Gene3D" id="3.60.130.10">
    <property type="entry name" value="Clavaminate synthase-like"/>
    <property type="match status" value="1"/>
</dbReference>
<keyword evidence="2" id="KW-0479">Metal-binding</keyword>
<dbReference type="RefSeq" id="WP_143949359.1">
    <property type="nucleotide sequence ID" value="NZ_BAABMB010000001.1"/>
</dbReference>
<evidence type="ECO:0000259" key="6">
    <source>
        <dbReference type="Pfam" id="PF02668"/>
    </source>
</evidence>
<keyword evidence="8" id="KW-1185">Reference proteome</keyword>
<reference evidence="7 8" key="1">
    <citation type="submission" date="2019-07" db="EMBL/GenBank/DDBJ databases">
        <title>Qingshengfaniella alkalisoli gen. nov., sp. nov., isolated from saline soil.</title>
        <authorList>
            <person name="Xu L."/>
            <person name="Huang X.-X."/>
            <person name="Sun J.-Q."/>
        </authorList>
    </citation>
    <scope>NUCLEOTIDE SEQUENCE [LARGE SCALE GENOMIC DNA]</scope>
    <source>
        <strain evidence="7 8">DSM 27279</strain>
    </source>
</reference>
<accession>A0A556AJE1</accession>
<keyword evidence="4" id="KW-0560">Oxidoreductase</keyword>
<evidence type="ECO:0000256" key="1">
    <source>
        <dbReference type="ARBA" id="ARBA00005896"/>
    </source>
</evidence>
<dbReference type="InterPro" id="IPR042098">
    <property type="entry name" value="TauD-like_sf"/>
</dbReference>
<name>A0A556AJE1_9BURK</name>
<sequence>MAAIEIRPVTGGCGVELRGVRLDRALDEDTLATIRQAYTQYGVVFFRDQDITPAQHLAFARSLGDIVVNRFFIPVEGHPEIATVNKGEFDTANIGGDWHTDHSYDQIPAMGSILVARELPAYGGDTLFANLSLAFKTLSPGLQRTLMGLKAVHSAEHVFGRKSRAAQLAEQTGKAMFRNADAAEVEAVHPVVIAHPVSGEPVLYVNPIFTLRFEGWTDAESKPLLDYLYRHASRPEHTCRYTWRPGSIAMWDNRSTWHYAANDYHGQRRLMHRITLDGCALQAYAGAAGAEAAA</sequence>
<dbReference type="SUPFAM" id="SSF51197">
    <property type="entry name" value="Clavaminate synthase-like"/>
    <property type="match status" value="1"/>
</dbReference>
<dbReference type="GO" id="GO:0016706">
    <property type="term" value="F:2-oxoglutarate-dependent dioxygenase activity"/>
    <property type="evidence" value="ECO:0007669"/>
    <property type="project" value="TreeGrafter"/>
</dbReference>
<evidence type="ECO:0000313" key="7">
    <source>
        <dbReference type="EMBL" id="TSH92993.1"/>
    </source>
</evidence>
<dbReference type="InterPro" id="IPR051323">
    <property type="entry name" value="AtsK-like"/>
</dbReference>
<dbReference type="InterPro" id="IPR003819">
    <property type="entry name" value="TauD/TfdA-like"/>
</dbReference>
<dbReference type="AlphaFoldDB" id="A0A556AJE1"/>